<accession>A0ABV7VLE7</accession>
<dbReference type="PANTHER" id="PTHR30614:SF0">
    <property type="entry name" value="L-CYSTINE TRANSPORT SYSTEM PERMEASE PROTEIN TCYL"/>
    <property type="match status" value="1"/>
</dbReference>
<dbReference type="RefSeq" id="WP_379730006.1">
    <property type="nucleotide sequence ID" value="NZ_JBHRYJ010000008.1"/>
</dbReference>
<evidence type="ECO:0000256" key="8">
    <source>
        <dbReference type="ARBA" id="ARBA00023136"/>
    </source>
</evidence>
<keyword evidence="4" id="KW-1003">Cell membrane</keyword>
<keyword evidence="3 9" id="KW-0813">Transport</keyword>
<dbReference type="Gene3D" id="1.10.3720.10">
    <property type="entry name" value="MetI-like"/>
    <property type="match status" value="1"/>
</dbReference>
<feature type="transmembrane region" description="Helical" evidence="9">
    <location>
        <begin position="113"/>
        <end position="133"/>
    </location>
</feature>
<organism evidence="11 12">
    <name type="scientific">Ferrovibrio xuzhouensis</name>
    <dbReference type="NCBI Taxonomy" id="1576914"/>
    <lineage>
        <taxon>Bacteria</taxon>
        <taxon>Pseudomonadati</taxon>
        <taxon>Pseudomonadota</taxon>
        <taxon>Alphaproteobacteria</taxon>
        <taxon>Rhodospirillales</taxon>
        <taxon>Rhodospirillaceae</taxon>
        <taxon>Ferrovibrio</taxon>
    </lineage>
</organism>
<dbReference type="NCBIfam" id="TIGR01726">
    <property type="entry name" value="HEQRo_perm_3TM"/>
    <property type="match status" value="1"/>
</dbReference>
<evidence type="ECO:0000256" key="3">
    <source>
        <dbReference type="ARBA" id="ARBA00022448"/>
    </source>
</evidence>
<evidence type="ECO:0000256" key="9">
    <source>
        <dbReference type="RuleBase" id="RU363032"/>
    </source>
</evidence>
<evidence type="ECO:0000256" key="1">
    <source>
        <dbReference type="ARBA" id="ARBA00004429"/>
    </source>
</evidence>
<proteinExistence type="inferred from homology"/>
<sequence>MTLENMFGPVANWFRKLHETTGLNFVVFYDPFDASRFFKGLAVTLEMAAICIIASTVIGVVVAGIHGVRFRPVVWLVDGYVQFFRNTPSIVQLYFFFFGLGPVIAIHNEYGQSVPWISGFSWAVICLSVYSGAFNAEIFRGGIEAVPHATVEAAEALGYTRLGTYIHVVLPLAVRISFPAFGNNMVNLIKSTSVAYAIAVPETLYVSSQIWADALNVGEMMNVVLVSYVAIVSFFVFLIGRVERAIRVPGIGV</sequence>
<dbReference type="PANTHER" id="PTHR30614">
    <property type="entry name" value="MEMBRANE COMPONENT OF AMINO ACID ABC TRANSPORTER"/>
    <property type="match status" value="1"/>
</dbReference>
<feature type="transmembrane region" description="Helical" evidence="9">
    <location>
        <begin position="220"/>
        <end position="239"/>
    </location>
</feature>
<keyword evidence="6" id="KW-0029">Amino-acid transport</keyword>
<feature type="domain" description="ABC transmembrane type-1" evidence="10">
    <location>
        <begin position="41"/>
        <end position="236"/>
    </location>
</feature>
<protein>
    <submittedName>
        <fullName evidence="11">Amino acid ABC transporter permease</fullName>
    </submittedName>
</protein>
<feature type="transmembrane region" description="Helical" evidence="9">
    <location>
        <begin position="47"/>
        <end position="68"/>
    </location>
</feature>
<evidence type="ECO:0000256" key="4">
    <source>
        <dbReference type="ARBA" id="ARBA00022475"/>
    </source>
</evidence>
<feature type="transmembrane region" description="Helical" evidence="9">
    <location>
        <begin position="89"/>
        <end position="107"/>
    </location>
</feature>
<evidence type="ECO:0000259" key="10">
    <source>
        <dbReference type="PROSITE" id="PS50928"/>
    </source>
</evidence>
<keyword evidence="8 9" id="KW-0472">Membrane</keyword>
<dbReference type="InterPro" id="IPR000515">
    <property type="entry name" value="MetI-like"/>
</dbReference>
<dbReference type="EMBL" id="JBHRYJ010000008">
    <property type="protein sequence ID" value="MFC3678375.1"/>
    <property type="molecule type" value="Genomic_DNA"/>
</dbReference>
<keyword evidence="5 9" id="KW-0812">Transmembrane</keyword>
<comment type="caution">
    <text evidence="11">The sequence shown here is derived from an EMBL/GenBank/DDBJ whole genome shotgun (WGS) entry which is preliminary data.</text>
</comment>
<dbReference type="InterPro" id="IPR010065">
    <property type="entry name" value="AA_ABC_transptr_permease_3TM"/>
</dbReference>
<dbReference type="SUPFAM" id="SSF161098">
    <property type="entry name" value="MetI-like"/>
    <property type="match status" value="1"/>
</dbReference>
<dbReference type="PROSITE" id="PS50928">
    <property type="entry name" value="ABC_TM1"/>
    <property type="match status" value="1"/>
</dbReference>
<dbReference type="InterPro" id="IPR035906">
    <property type="entry name" value="MetI-like_sf"/>
</dbReference>
<evidence type="ECO:0000256" key="2">
    <source>
        <dbReference type="ARBA" id="ARBA00010072"/>
    </source>
</evidence>
<dbReference type="InterPro" id="IPR043429">
    <property type="entry name" value="ArtM/GltK/GlnP/TcyL/YhdX-like"/>
</dbReference>
<reference evidence="12" key="1">
    <citation type="journal article" date="2019" name="Int. J. Syst. Evol. Microbiol.">
        <title>The Global Catalogue of Microorganisms (GCM) 10K type strain sequencing project: providing services to taxonomists for standard genome sequencing and annotation.</title>
        <authorList>
            <consortium name="The Broad Institute Genomics Platform"/>
            <consortium name="The Broad Institute Genome Sequencing Center for Infectious Disease"/>
            <person name="Wu L."/>
            <person name="Ma J."/>
        </authorList>
    </citation>
    <scope>NUCLEOTIDE SEQUENCE [LARGE SCALE GENOMIC DNA]</scope>
    <source>
        <strain evidence="12">KCTC 42182</strain>
    </source>
</reference>
<dbReference type="Proteomes" id="UP001595711">
    <property type="component" value="Unassembled WGS sequence"/>
</dbReference>
<gene>
    <name evidence="11" type="ORF">ACFOOQ_22710</name>
</gene>
<evidence type="ECO:0000313" key="12">
    <source>
        <dbReference type="Proteomes" id="UP001595711"/>
    </source>
</evidence>
<name>A0ABV7VLE7_9PROT</name>
<keyword evidence="7 9" id="KW-1133">Transmembrane helix</keyword>
<dbReference type="Pfam" id="PF00528">
    <property type="entry name" value="BPD_transp_1"/>
    <property type="match status" value="1"/>
</dbReference>
<dbReference type="CDD" id="cd06261">
    <property type="entry name" value="TM_PBP2"/>
    <property type="match status" value="1"/>
</dbReference>
<comment type="similarity">
    <text evidence="2">Belongs to the binding-protein-dependent transport system permease family. HisMQ subfamily.</text>
</comment>
<comment type="subcellular location">
    <subcellularLocation>
        <location evidence="1">Cell inner membrane</location>
        <topology evidence="1">Multi-pass membrane protein</topology>
    </subcellularLocation>
    <subcellularLocation>
        <location evidence="9">Cell membrane</location>
        <topology evidence="9">Multi-pass membrane protein</topology>
    </subcellularLocation>
</comment>
<keyword evidence="12" id="KW-1185">Reference proteome</keyword>
<evidence type="ECO:0000256" key="5">
    <source>
        <dbReference type="ARBA" id="ARBA00022692"/>
    </source>
</evidence>
<evidence type="ECO:0000313" key="11">
    <source>
        <dbReference type="EMBL" id="MFC3678375.1"/>
    </source>
</evidence>
<evidence type="ECO:0000256" key="6">
    <source>
        <dbReference type="ARBA" id="ARBA00022970"/>
    </source>
</evidence>
<evidence type="ECO:0000256" key="7">
    <source>
        <dbReference type="ARBA" id="ARBA00022989"/>
    </source>
</evidence>